<dbReference type="AlphaFoldDB" id="A0A1Q9CWL6"/>
<gene>
    <name evidence="1" type="ORF">AK812_SmicGene31463</name>
</gene>
<dbReference type="Proteomes" id="UP000186817">
    <property type="component" value="Unassembled WGS sequence"/>
</dbReference>
<protein>
    <submittedName>
        <fullName evidence="1">Uncharacterized protein</fullName>
    </submittedName>
</protein>
<comment type="caution">
    <text evidence="1">The sequence shown here is derived from an EMBL/GenBank/DDBJ whole genome shotgun (WGS) entry which is preliminary data.</text>
</comment>
<reference evidence="1 2" key="1">
    <citation type="submission" date="2016-02" db="EMBL/GenBank/DDBJ databases">
        <title>Genome analysis of coral dinoflagellate symbionts highlights evolutionary adaptations to a symbiotic lifestyle.</title>
        <authorList>
            <person name="Aranda M."/>
            <person name="Li Y."/>
            <person name="Liew Y.J."/>
            <person name="Baumgarten S."/>
            <person name="Simakov O."/>
            <person name="Wilson M."/>
            <person name="Piel J."/>
            <person name="Ashoor H."/>
            <person name="Bougouffa S."/>
            <person name="Bajic V.B."/>
            <person name="Ryu T."/>
            <person name="Ravasi T."/>
            <person name="Bayer T."/>
            <person name="Micklem G."/>
            <person name="Kim H."/>
            <person name="Bhak J."/>
            <person name="Lajeunesse T.C."/>
            <person name="Voolstra C.R."/>
        </authorList>
    </citation>
    <scope>NUCLEOTIDE SEQUENCE [LARGE SCALE GENOMIC DNA]</scope>
    <source>
        <strain evidence="1 2">CCMP2467</strain>
    </source>
</reference>
<name>A0A1Q9CWL6_SYMMI</name>
<dbReference type="OrthoDB" id="10269848at2759"/>
<dbReference type="EMBL" id="LSRX01000867">
    <property type="protein sequence ID" value="OLP87308.1"/>
    <property type="molecule type" value="Genomic_DNA"/>
</dbReference>
<accession>A0A1Q9CWL6</accession>
<evidence type="ECO:0000313" key="2">
    <source>
        <dbReference type="Proteomes" id="UP000186817"/>
    </source>
</evidence>
<organism evidence="1 2">
    <name type="scientific">Symbiodinium microadriaticum</name>
    <name type="common">Dinoflagellate</name>
    <name type="synonym">Zooxanthella microadriatica</name>
    <dbReference type="NCBI Taxonomy" id="2951"/>
    <lineage>
        <taxon>Eukaryota</taxon>
        <taxon>Sar</taxon>
        <taxon>Alveolata</taxon>
        <taxon>Dinophyceae</taxon>
        <taxon>Suessiales</taxon>
        <taxon>Symbiodiniaceae</taxon>
        <taxon>Symbiodinium</taxon>
    </lineage>
</organism>
<proteinExistence type="predicted"/>
<keyword evidence="2" id="KW-1185">Reference proteome</keyword>
<sequence length="103" mass="11465">MVRCCLAETRIHSMIAFGVMGWLMQRCLAVLSSGRLELARHFRKQSLQMGSILSFFFAKQLPAPEAQGTEEFCWDGRLGDNLDVLQSLFAKQAGGGFLRPVDA</sequence>
<evidence type="ECO:0000313" key="1">
    <source>
        <dbReference type="EMBL" id="OLP87308.1"/>
    </source>
</evidence>